<proteinExistence type="predicted"/>
<keyword evidence="2 4" id="KW-0238">DNA-binding</keyword>
<dbReference type="RefSeq" id="WP_165242915.1">
    <property type="nucleotide sequence ID" value="NZ_JAAKZV010000225.1"/>
</dbReference>
<evidence type="ECO:0000313" key="6">
    <source>
        <dbReference type="EMBL" id="NGN68712.1"/>
    </source>
</evidence>
<gene>
    <name evidence="6" type="ORF">G5C51_33080</name>
</gene>
<dbReference type="Gene3D" id="1.10.10.60">
    <property type="entry name" value="Homeodomain-like"/>
    <property type="match status" value="1"/>
</dbReference>
<dbReference type="InterPro" id="IPR050109">
    <property type="entry name" value="HTH-type_TetR-like_transc_reg"/>
</dbReference>
<evidence type="ECO:0000256" key="4">
    <source>
        <dbReference type="PROSITE-ProRule" id="PRU00335"/>
    </source>
</evidence>
<dbReference type="PROSITE" id="PS50977">
    <property type="entry name" value="HTH_TETR_2"/>
    <property type="match status" value="1"/>
</dbReference>
<feature type="domain" description="HTH tetR-type" evidence="5">
    <location>
        <begin position="15"/>
        <end position="75"/>
    </location>
</feature>
<dbReference type="Gene3D" id="1.10.357.10">
    <property type="entry name" value="Tetracycline Repressor, domain 2"/>
    <property type="match status" value="1"/>
</dbReference>
<dbReference type="SUPFAM" id="SSF46689">
    <property type="entry name" value="Homeodomain-like"/>
    <property type="match status" value="1"/>
</dbReference>
<name>A0A6G4U9M5_9ACTN</name>
<dbReference type="GO" id="GO:0003700">
    <property type="term" value="F:DNA-binding transcription factor activity"/>
    <property type="evidence" value="ECO:0007669"/>
    <property type="project" value="TreeGrafter"/>
</dbReference>
<dbReference type="PANTHER" id="PTHR30055">
    <property type="entry name" value="HTH-TYPE TRANSCRIPTIONAL REGULATOR RUTR"/>
    <property type="match status" value="1"/>
</dbReference>
<protein>
    <submittedName>
        <fullName evidence="6">TetR family transcriptional regulator</fullName>
    </submittedName>
</protein>
<keyword evidence="1" id="KW-0805">Transcription regulation</keyword>
<dbReference type="Proteomes" id="UP000481583">
    <property type="component" value="Unassembled WGS sequence"/>
</dbReference>
<evidence type="ECO:0000256" key="2">
    <source>
        <dbReference type="ARBA" id="ARBA00023125"/>
    </source>
</evidence>
<reference evidence="6 7" key="1">
    <citation type="submission" date="2020-02" db="EMBL/GenBank/DDBJ databases">
        <title>Whole-genome analyses of novel actinobacteria.</title>
        <authorList>
            <person name="Sahin N."/>
        </authorList>
    </citation>
    <scope>NUCLEOTIDE SEQUENCE [LARGE SCALE GENOMIC DNA]</scope>
    <source>
        <strain evidence="6 7">A7024</strain>
    </source>
</reference>
<feature type="DNA-binding region" description="H-T-H motif" evidence="4">
    <location>
        <begin position="38"/>
        <end position="57"/>
    </location>
</feature>
<sequence length="213" mass="23122">MDSTTTPGLREQKKQETRQLISDRATELFIEHGFEETKISDIADAARVAKKTVTNYFPRKEDLALDHADAFIAGLARTVAERAEGESALAALRRVFLAGVERRDPVIGFAGPEFTRMIAASPTLISRLRELHERREYALCEALAAETGADPDDITPRVAAAQLAAVHRLLFQDLVRLNIAGVGNDAIAAEVGPAAERAFDLLEPSLGGYAVRG</sequence>
<dbReference type="EMBL" id="JAAKZV010000225">
    <property type="protein sequence ID" value="NGN68712.1"/>
    <property type="molecule type" value="Genomic_DNA"/>
</dbReference>
<dbReference type="PRINTS" id="PR00455">
    <property type="entry name" value="HTHTETR"/>
</dbReference>
<evidence type="ECO:0000256" key="3">
    <source>
        <dbReference type="ARBA" id="ARBA00023163"/>
    </source>
</evidence>
<dbReference type="AlphaFoldDB" id="A0A6G4U9M5"/>
<dbReference type="GO" id="GO:0000976">
    <property type="term" value="F:transcription cis-regulatory region binding"/>
    <property type="evidence" value="ECO:0007669"/>
    <property type="project" value="TreeGrafter"/>
</dbReference>
<organism evidence="6 7">
    <name type="scientific">Streptomyces coryli</name>
    <dbReference type="NCBI Taxonomy" id="1128680"/>
    <lineage>
        <taxon>Bacteria</taxon>
        <taxon>Bacillati</taxon>
        <taxon>Actinomycetota</taxon>
        <taxon>Actinomycetes</taxon>
        <taxon>Kitasatosporales</taxon>
        <taxon>Streptomycetaceae</taxon>
        <taxon>Streptomyces</taxon>
    </lineage>
</organism>
<dbReference type="PANTHER" id="PTHR30055:SF234">
    <property type="entry name" value="HTH-TYPE TRANSCRIPTIONAL REGULATOR BETI"/>
    <property type="match status" value="1"/>
</dbReference>
<evidence type="ECO:0000259" key="5">
    <source>
        <dbReference type="PROSITE" id="PS50977"/>
    </source>
</evidence>
<dbReference type="InterPro" id="IPR001647">
    <property type="entry name" value="HTH_TetR"/>
</dbReference>
<accession>A0A6G4U9M5</accession>
<keyword evidence="7" id="KW-1185">Reference proteome</keyword>
<evidence type="ECO:0000256" key="1">
    <source>
        <dbReference type="ARBA" id="ARBA00023015"/>
    </source>
</evidence>
<dbReference type="Pfam" id="PF00440">
    <property type="entry name" value="TetR_N"/>
    <property type="match status" value="1"/>
</dbReference>
<dbReference type="InterPro" id="IPR009057">
    <property type="entry name" value="Homeodomain-like_sf"/>
</dbReference>
<keyword evidence="3" id="KW-0804">Transcription</keyword>
<evidence type="ECO:0000313" key="7">
    <source>
        <dbReference type="Proteomes" id="UP000481583"/>
    </source>
</evidence>
<comment type="caution">
    <text evidence="6">The sequence shown here is derived from an EMBL/GenBank/DDBJ whole genome shotgun (WGS) entry which is preliminary data.</text>
</comment>